<dbReference type="InterPro" id="IPR029044">
    <property type="entry name" value="Nucleotide-diphossugar_trans"/>
</dbReference>
<comment type="similarity">
    <text evidence="3">Belongs to the glycosyltransferase 47 family.</text>
</comment>
<dbReference type="GO" id="GO:0016757">
    <property type="term" value="F:glycosyltransferase activity"/>
    <property type="evidence" value="ECO:0007669"/>
    <property type="project" value="UniProtKB-KW"/>
</dbReference>
<dbReference type="Pfam" id="PF03016">
    <property type="entry name" value="Exostosin_GT47"/>
    <property type="match status" value="1"/>
</dbReference>
<comment type="caution">
    <text evidence="16">The sequence shown here is derived from an EMBL/GenBank/DDBJ whole genome shotgun (WGS) entry which is preliminary data.</text>
</comment>
<dbReference type="Gene3D" id="3.90.550.10">
    <property type="entry name" value="Spore Coat Polysaccharide Biosynthesis Protein SpsA, Chain A"/>
    <property type="match status" value="1"/>
</dbReference>
<feature type="compositionally biased region" description="Low complexity" evidence="13">
    <location>
        <begin position="575"/>
        <end position="585"/>
    </location>
</feature>
<feature type="non-terminal residue" evidence="16">
    <location>
        <position position="1"/>
    </location>
</feature>
<evidence type="ECO:0000313" key="16">
    <source>
        <dbReference type="EMBL" id="NXT63113.1"/>
    </source>
</evidence>
<dbReference type="Proteomes" id="UP000563107">
    <property type="component" value="Unassembled WGS sequence"/>
</dbReference>
<keyword evidence="9" id="KW-1133">Transmembrane helix</keyword>
<dbReference type="InterPro" id="IPR040911">
    <property type="entry name" value="Exostosin_GT47"/>
</dbReference>
<evidence type="ECO:0000256" key="7">
    <source>
        <dbReference type="ARBA" id="ARBA00022824"/>
    </source>
</evidence>
<feature type="non-terminal residue" evidence="16">
    <location>
        <position position="820"/>
    </location>
</feature>
<sequence length="820" mass="92886">MQTRKKYIFLTFLASWLLLFFFGGDQLRRFSFFTGRKAQARRNWPRWTDRSLLKSFADPEELQRDGDPSLPSPGERRAAWLSLYRSSRCRMETCFDFSRCERHGFKVFTYPQERGQPISETYGKILGSIERSRYHTLNPEEACLFILSIDTLDRDHLSGQYVRDVDEKIRGFPLWNGGRNHLIFNLYSGTWPSYTGELGFDTGQAILAKASFDTLSFRPGFDVSIPLFSKDHPQRGGDRGWLSQDSVPPKKKYLLVFKGKRYLTGIGSGTRNALHHIHNGQDIVSLTTCKHGKDWEKHKDTRCDKDNVDYERFDYQELLHNSTFCIVPRGRRLGSFRFLEALQAACIPVLLSDGWELPFAEAIDWGKAAVVGSERLLLQIPSAVRCIHPERLLAFQQQTQFLWDAYFSSVDKIVHTTLEIIKDRLSPHRSRSRFLWNALPGGLLVLPDFSTHLGDFPFYYLQHGRILPAPAERGKLGACHNACPFPPFFSGYSPSGKFTALIRAVSQAGSLSQPILRLIQAVSGSQYCAQIVVLWSCEKPPPPSGKWPQSTVPLTIIQGRRKVRGQEAGRGSGTRAGSRGSSPRAQPDLSFLPPQLSERFFPFEAIQTDAVLSLDEDTSLSTSEVDFAFLVWRSFPERIVGFPTQSHFWDPEQGRWGYTSKWTNELSIILTAAAFYHRYYHSLFTEYLPAGLRELVDGLAACEDILMNVLVAAVTKLPPIKVTQRKQHKEVVAQQAECRDGAAGTPPPGQRSPSAPRSAPAQVKGTAGSRRFSQRQDCLNQLADWFGYMPLLSSQLRLDPVLFKDQVSVLRKKYPSLEKP</sequence>
<keyword evidence="11" id="KW-1015">Disulfide bond</keyword>
<feature type="region of interest" description="Disordered" evidence="13">
    <location>
        <begin position="562"/>
        <end position="588"/>
    </location>
</feature>
<organism evidence="16 17">
    <name type="scientific">Chaetops frenatus</name>
    <name type="common">Rufous rock-jumper</name>
    <dbReference type="NCBI Taxonomy" id="221966"/>
    <lineage>
        <taxon>Eukaryota</taxon>
        <taxon>Metazoa</taxon>
        <taxon>Chordata</taxon>
        <taxon>Craniata</taxon>
        <taxon>Vertebrata</taxon>
        <taxon>Euteleostomi</taxon>
        <taxon>Archelosauria</taxon>
        <taxon>Archosauria</taxon>
        <taxon>Dinosauria</taxon>
        <taxon>Saurischia</taxon>
        <taxon>Theropoda</taxon>
        <taxon>Coelurosauria</taxon>
        <taxon>Aves</taxon>
        <taxon>Neognathae</taxon>
        <taxon>Neoaves</taxon>
        <taxon>Telluraves</taxon>
        <taxon>Australaves</taxon>
        <taxon>Passeriformes</taxon>
        <taxon>Picathartidae</taxon>
        <taxon>Chaetops</taxon>
    </lineage>
</organism>
<gene>
    <name evidence="16" type="primary">Ext1c</name>
    <name evidence="16" type="ORF">CHAFRE_R05407</name>
</gene>
<evidence type="ECO:0000256" key="1">
    <source>
        <dbReference type="ARBA" id="ARBA00004648"/>
    </source>
</evidence>
<evidence type="ECO:0000256" key="3">
    <source>
        <dbReference type="ARBA" id="ARBA00010271"/>
    </source>
</evidence>
<evidence type="ECO:0000256" key="13">
    <source>
        <dbReference type="SAM" id="MobiDB-lite"/>
    </source>
</evidence>
<evidence type="ECO:0000313" key="17">
    <source>
        <dbReference type="Proteomes" id="UP000563107"/>
    </source>
</evidence>
<keyword evidence="6" id="KW-0812">Transmembrane</keyword>
<evidence type="ECO:0000256" key="4">
    <source>
        <dbReference type="ARBA" id="ARBA00022676"/>
    </source>
</evidence>
<keyword evidence="5" id="KW-0808">Transferase</keyword>
<dbReference type="PANTHER" id="PTHR48261:SF3">
    <property type="entry name" value="EXOSTOSIN GLYCOSYLTRANSFERASE 1"/>
    <property type="match status" value="1"/>
</dbReference>
<dbReference type="SUPFAM" id="SSF53448">
    <property type="entry name" value="Nucleotide-diphospho-sugar transferases"/>
    <property type="match status" value="1"/>
</dbReference>
<reference evidence="16 17" key="1">
    <citation type="submission" date="2019-09" db="EMBL/GenBank/DDBJ databases">
        <title>Bird 10,000 Genomes (B10K) Project - Family phase.</title>
        <authorList>
            <person name="Zhang G."/>
        </authorList>
    </citation>
    <scope>NUCLEOTIDE SEQUENCE [LARGE SCALE GENOMIC DNA]</scope>
    <source>
        <strain evidence="16">B10K-DU-012-41</strain>
    </source>
</reference>
<proteinExistence type="inferred from homology"/>
<dbReference type="EMBL" id="VZTR01009065">
    <property type="protein sequence ID" value="NXT63113.1"/>
    <property type="molecule type" value="Genomic_DNA"/>
</dbReference>
<dbReference type="AlphaFoldDB" id="A0A7L3E3S3"/>
<accession>A0A7L3E3S3</accession>
<evidence type="ECO:0000256" key="10">
    <source>
        <dbReference type="ARBA" id="ARBA00023136"/>
    </source>
</evidence>
<feature type="domain" description="Glycosyl transferase 64" evidence="15">
    <location>
        <begin position="498"/>
        <end position="803"/>
    </location>
</feature>
<comment type="subcellular location">
    <subcellularLocation>
        <location evidence="1">Endoplasmic reticulum membrane</location>
        <topology evidence="1">Single-pass type II membrane protein</topology>
    </subcellularLocation>
</comment>
<keyword evidence="17" id="KW-1185">Reference proteome</keyword>
<comment type="pathway">
    <text evidence="2">Protein modification; protein glycosylation.</text>
</comment>
<keyword evidence="7" id="KW-0256">Endoplasmic reticulum</keyword>
<keyword evidence="4" id="KW-0328">Glycosyltransferase</keyword>
<feature type="region of interest" description="Disordered" evidence="13">
    <location>
        <begin position="737"/>
        <end position="772"/>
    </location>
</feature>
<evidence type="ECO:0000256" key="12">
    <source>
        <dbReference type="ARBA" id="ARBA00023180"/>
    </source>
</evidence>
<name>A0A7L3E3S3_9PASS</name>
<protein>
    <submittedName>
        <fullName evidence="16">EXT1C protein</fullName>
    </submittedName>
</protein>
<keyword evidence="10" id="KW-0472">Membrane</keyword>
<evidence type="ECO:0000259" key="15">
    <source>
        <dbReference type="Pfam" id="PF09258"/>
    </source>
</evidence>
<evidence type="ECO:0000256" key="6">
    <source>
        <dbReference type="ARBA" id="ARBA00022692"/>
    </source>
</evidence>
<evidence type="ECO:0000256" key="8">
    <source>
        <dbReference type="ARBA" id="ARBA00022968"/>
    </source>
</evidence>
<evidence type="ECO:0000256" key="11">
    <source>
        <dbReference type="ARBA" id="ARBA00023157"/>
    </source>
</evidence>
<dbReference type="GO" id="GO:0015012">
    <property type="term" value="P:heparan sulfate proteoglycan biosynthetic process"/>
    <property type="evidence" value="ECO:0007669"/>
    <property type="project" value="UniProtKB-ARBA"/>
</dbReference>
<evidence type="ECO:0000256" key="5">
    <source>
        <dbReference type="ARBA" id="ARBA00022679"/>
    </source>
</evidence>
<dbReference type="GO" id="GO:0005789">
    <property type="term" value="C:endoplasmic reticulum membrane"/>
    <property type="evidence" value="ECO:0007669"/>
    <property type="project" value="UniProtKB-SubCell"/>
</dbReference>
<dbReference type="Pfam" id="PF09258">
    <property type="entry name" value="Glyco_transf_64"/>
    <property type="match status" value="1"/>
</dbReference>
<dbReference type="InterPro" id="IPR004263">
    <property type="entry name" value="Exostosin"/>
</dbReference>
<keyword evidence="12" id="KW-0325">Glycoprotein</keyword>
<feature type="domain" description="Exostosin GT47" evidence="14">
    <location>
        <begin position="103"/>
        <end position="384"/>
    </location>
</feature>
<evidence type="ECO:0000256" key="2">
    <source>
        <dbReference type="ARBA" id="ARBA00004922"/>
    </source>
</evidence>
<keyword evidence="8" id="KW-0735">Signal-anchor</keyword>
<evidence type="ECO:0000256" key="9">
    <source>
        <dbReference type="ARBA" id="ARBA00022989"/>
    </source>
</evidence>
<evidence type="ECO:0000259" key="14">
    <source>
        <dbReference type="Pfam" id="PF03016"/>
    </source>
</evidence>
<dbReference type="InterPro" id="IPR015338">
    <property type="entry name" value="GT64_dom"/>
</dbReference>
<dbReference type="PANTHER" id="PTHR48261">
    <property type="entry name" value="ACETYLGLUCOSAMINYLTRANSFERASE"/>
    <property type="match status" value="1"/>
</dbReference>